<dbReference type="PANTHER" id="PTHR32114">
    <property type="entry name" value="ABC TRANSPORTER ABCH.3"/>
    <property type="match status" value="1"/>
</dbReference>
<dbReference type="EMBL" id="BJYS01000001">
    <property type="protein sequence ID" value="GEO02704.1"/>
    <property type="molecule type" value="Genomic_DNA"/>
</dbReference>
<reference evidence="3 4" key="1">
    <citation type="submission" date="2019-07" db="EMBL/GenBank/DDBJ databases">
        <title>Whole genome shotgun sequence of Adhaeribacter aerolatus NBRC 106133.</title>
        <authorList>
            <person name="Hosoyama A."/>
            <person name="Uohara A."/>
            <person name="Ohji S."/>
            <person name="Ichikawa N."/>
        </authorList>
    </citation>
    <scope>NUCLEOTIDE SEQUENCE [LARGE SCALE GENOMIC DNA]</scope>
    <source>
        <strain evidence="3 4">NBRC 106133</strain>
    </source>
</reference>
<dbReference type="GO" id="GO:0016887">
    <property type="term" value="F:ATP hydrolysis activity"/>
    <property type="evidence" value="ECO:0007669"/>
    <property type="project" value="InterPro"/>
</dbReference>
<dbReference type="GO" id="GO:0006302">
    <property type="term" value="P:double-strand break repair"/>
    <property type="evidence" value="ECO:0007669"/>
    <property type="project" value="InterPro"/>
</dbReference>
<evidence type="ECO:0000313" key="4">
    <source>
        <dbReference type="Proteomes" id="UP000321532"/>
    </source>
</evidence>
<dbReference type="SUPFAM" id="SSF52540">
    <property type="entry name" value="P-loop containing nucleoside triphosphate hydrolases"/>
    <property type="match status" value="2"/>
</dbReference>
<dbReference type="Gene3D" id="3.40.50.300">
    <property type="entry name" value="P-loop containing nucleotide triphosphate hydrolases"/>
    <property type="match status" value="2"/>
</dbReference>
<name>A0A512ASM2_9BACT</name>
<dbReference type="PANTHER" id="PTHR32114:SF2">
    <property type="entry name" value="ABC TRANSPORTER ABCH.3"/>
    <property type="match status" value="1"/>
</dbReference>
<dbReference type="InterPro" id="IPR038729">
    <property type="entry name" value="Rad50/SbcC_AAA"/>
</dbReference>
<feature type="coiled-coil region" evidence="1">
    <location>
        <begin position="303"/>
        <end position="344"/>
    </location>
</feature>
<gene>
    <name evidence="3" type="primary">sbcC</name>
    <name evidence="3" type="ORF">AAE02nite_03680</name>
</gene>
<comment type="caution">
    <text evidence="3">The sequence shown here is derived from an EMBL/GenBank/DDBJ whole genome shotgun (WGS) entry which is preliminary data.</text>
</comment>
<dbReference type="InterPro" id="IPR027417">
    <property type="entry name" value="P-loop_NTPase"/>
</dbReference>
<dbReference type="Pfam" id="PF13558">
    <property type="entry name" value="SbcC_Walker_B"/>
    <property type="match status" value="1"/>
</dbReference>
<feature type="coiled-coil region" evidence="1">
    <location>
        <begin position="989"/>
        <end position="1047"/>
    </location>
</feature>
<dbReference type="AlphaFoldDB" id="A0A512ASM2"/>
<evidence type="ECO:0000256" key="1">
    <source>
        <dbReference type="SAM" id="Coils"/>
    </source>
</evidence>
<accession>A0A512ASM2</accession>
<dbReference type="RefSeq" id="WP_146894726.1">
    <property type="nucleotide sequence ID" value="NZ_BJYS01000001.1"/>
</dbReference>
<feature type="coiled-coil region" evidence="1">
    <location>
        <begin position="830"/>
        <end position="918"/>
    </location>
</feature>
<feature type="domain" description="Rad50/SbcC-type AAA" evidence="2">
    <location>
        <begin position="6"/>
        <end position="206"/>
    </location>
</feature>
<evidence type="ECO:0000313" key="3">
    <source>
        <dbReference type="EMBL" id="GEO02704.1"/>
    </source>
</evidence>
<feature type="coiled-coil region" evidence="1">
    <location>
        <begin position="712"/>
        <end position="739"/>
    </location>
</feature>
<feature type="coiled-coil region" evidence="1">
    <location>
        <begin position="434"/>
        <end position="489"/>
    </location>
</feature>
<keyword evidence="1" id="KW-0175">Coiled coil</keyword>
<proteinExistence type="predicted"/>
<sequence length="1222" mass="139852">MKILGIRFQNLNSLKGVHEICFNQSPLAEAGLFAITGPTGAGKTTILDAITVALYGKVHRHDRDAFEIMTRHTSECYSEVEFEVKEKAYRAKWLLRRSRGKTDGKLQDVKMELSEVATGKILESKLTETKNRIIEITGLDYSQFLRSVMLSQGDFTRFLKASESERSELLEKITDTGIYSEISVWAFEKAKTEKKELENLRQRLKDVVLLTTEEETHYQDQLRELHHQEKALRQIKYTIDNQVNWLQNIQKLELQKQEVTSHLTEQQALRERQQPQFRRLQQHQQALVYKPALAQLETTHNYYKNITQTLESLNQQLPALQAEAREAAQGLKQAEENATTATANLQQAQPILEKVIQLDATIKHQREAYEQALTAYNHLSTEVNTATEQTAKKQADLNKLNGQILDLQHWLGEHEGEACLEREIDNFRRFIQDLQDVYQDIRKKELEKAKLEKQNQDEERNLTAIQENITRYQQTVAEIETTRQQLQSQLKKILAGKTLEALEAIASSLPALISLCEQQAQLADQFAQLQTREAEVTKLVAQNGLTLKNARAELLHYQTQQAEAETHLKDLQALVELEIRIQKYEKDRELLKSGEACPLCGSDQHPFVQHQYQTRLSEAEEKRNAYQQYVTDFTAQVNRQTTHITTLETRIAADTEQVKGLKNEINSILQKFEQHNKLLPKPLEIGNLSLIWRVCQSKQQDYEKCRSTIGQIREFETQLKTLDQKMVQSREAAFRAENESGQLAEKRRGTQSLIRRIADELIDLRDQEKHFTADAGSFLSAFNLTFDYQHRELLEKELAARAAAYIKNNNLLRDLQLTQKQTETDLHKTLEILTEKKNILVAQQKELANQLTALQNVEAERKSLFNDKQPAAERERLQQNVDQHTALVNTLRVTLNQKQEALNLNQKQQAERQQEQAHLQAEFDQLTRNLTAQIQAKGISSVEALVELFLSEEEAQQIATYQQQLENSLASAAQLLQHTEINLHKETARALTTENEETLTAQIQNIEREITQHNREIGRLEELLKKDAELKERHQALARQIEIQQKEYLRWDKLATLIGSADGKKFSKFAQGLTLARLVMLANRHLLKINQRYRILKNPEQDLDLQIIDTYQADAVRPMTTLSGGESFLVSLALALGLSDLAGRQAQIGSLFIDEGFGTLDAETLDTAITSLENLQASGKMIGIISHVEALKERISTQIQVIKMTGGTSKLQIIGHAADAYN</sequence>
<organism evidence="3 4">
    <name type="scientific">Adhaeribacter aerolatus</name>
    <dbReference type="NCBI Taxonomy" id="670289"/>
    <lineage>
        <taxon>Bacteria</taxon>
        <taxon>Pseudomonadati</taxon>
        <taxon>Bacteroidota</taxon>
        <taxon>Cytophagia</taxon>
        <taxon>Cytophagales</taxon>
        <taxon>Hymenobacteraceae</taxon>
        <taxon>Adhaeribacter</taxon>
    </lineage>
</organism>
<dbReference type="Pfam" id="PF13476">
    <property type="entry name" value="AAA_23"/>
    <property type="match status" value="1"/>
</dbReference>
<dbReference type="Proteomes" id="UP000321532">
    <property type="component" value="Unassembled WGS sequence"/>
</dbReference>
<protein>
    <submittedName>
        <fullName evidence="3">Nuclease SbcCD subunit C</fullName>
    </submittedName>
</protein>
<dbReference type="OrthoDB" id="9795626at2"/>
<dbReference type="Gene3D" id="1.20.5.340">
    <property type="match status" value="1"/>
</dbReference>
<keyword evidence="4" id="KW-1185">Reference proteome</keyword>
<evidence type="ECO:0000259" key="2">
    <source>
        <dbReference type="Pfam" id="PF13476"/>
    </source>
</evidence>
<feature type="coiled-coil region" evidence="1">
    <location>
        <begin position="644"/>
        <end position="678"/>
    </location>
</feature>
<feature type="coiled-coil region" evidence="1">
    <location>
        <begin position="187"/>
        <end position="214"/>
    </location>
</feature>